<evidence type="ECO:0000259" key="1">
    <source>
        <dbReference type="Pfam" id="PF02517"/>
    </source>
</evidence>
<accession>A0A653F7Z3</accession>
<dbReference type="Pfam" id="PF02517">
    <property type="entry name" value="Rce1-like"/>
    <property type="match status" value="1"/>
</dbReference>
<proteinExistence type="predicted"/>
<gene>
    <name evidence="2" type="ORF">BIN_B_00162</name>
</gene>
<dbReference type="GO" id="GO:0080120">
    <property type="term" value="P:CAAX-box protein maturation"/>
    <property type="evidence" value="ECO:0007669"/>
    <property type="project" value="UniProtKB-ARBA"/>
</dbReference>
<dbReference type="PANTHER" id="PTHR39430">
    <property type="entry name" value="MEMBRANE-ASSOCIATED PROTEASE-RELATED"/>
    <property type="match status" value="1"/>
</dbReference>
<sequence length="288" mass="30238">MAAVPVPRDSGAGRPPLAVRIAAVFVGVTAIWMLLGAGVGAILGEEYSRPAHIVRAVGATVLTVPAIFAARRLLDRAPFSGLQLTSVRAGWRPFALGVLCWAVPAAVAGSVVVALGWADLTVAASPGRLVAGVAVLTVLVFLYEALPEELIFRGYFFANVAERWSSTVAVPAQATLFTLWGLAIGAAESVDRVVLFFTFACALGVLRAVTGNLWSTIGFHWAFQITAQFLGPSWDAITLDDPDLAFGVAISLVPFAVTLIVAGVIARRRRSHAARLSRVGHGVPQSSC</sequence>
<dbReference type="AlphaFoldDB" id="A0A653F7Z3"/>
<dbReference type="InterPro" id="IPR003675">
    <property type="entry name" value="Rce1/LyrA-like_dom"/>
</dbReference>
<reference evidence="2" key="1">
    <citation type="submission" date="2019-05" db="EMBL/GenBank/DDBJ databases">
        <authorList>
            <person name="Naeem R."/>
            <person name="Antony C."/>
            <person name="Guan Q."/>
        </authorList>
    </citation>
    <scope>NUCLEOTIDE SEQUENCE</scope>
    <source>
        <strain evidence="2">1</strain>
    </source>
</reference>
<dbReference type="GO" id="GO:0006508">
    <property type="term" value="P:proteolysis"/>
    <property type="evidence" value="ECO:0007669"/>
    <property type="project" value="UniProtKB-KW"/>
</dbReference>
<name>A0A653F7Z3_MYCSM</name>
<protein>
    <submittedName>
        <fullName evidence="2">CAAX amino terminal protease self- immunity</fullName>
    </submittedName>
</protein>
<evidence type="ECO:0000313" key="2">
    <source>
        <dbReference type="EMBL" id="VTP05857.1"/>
    </source>
</evidence>
<keyword evidence="2" id="KW-0645">Protease</keyword>
<dbReference type="EMBL" id="LR589626">
    <property type="protein sequence ID" value="VTP05857.1"/>
    <property type="molecule type" value="Genomic_DNA"/>
</dbReference>
<keyword evidence="2" id="KW-0378">Hydrolase</keyword>
<organism evidence="2">
    <name type="scientific">Mycolicibacterium smegmatis</name>
    <name type="common">Mycobacterium smegmatis</name>
    <dbReference type="NCBI Taxonomy" id="1772"/>
    <lineage>
        <taxon>Bacteria</taxon>
        <taxon>Bacillati</taxon>
        <taxon>Actinomycetota</taxon>
        <taxon>Actinomycetes</taxon>
        <taxon>Mycobacteriales</taxon>
        <taxon>Mycobacteriaceae</taxon>
        <taxon>Mycolicibacterium</taxon>
    </lineage>
</organism>
<dbReference type="PANTHER" id="PTHR39430:SF1">
    <property type="entry name" value="PROTEASE"/>
    <property type="match status" value="1"/>
</dbReference>
<feature type="domain" description="CAAX prenyl protease 2/Lysostaphin resistance protein A-like" evidence="1">
    <location>
        <begin position="134"/>
        <end position="224"/>
    </location>
</feature>
<dbReference type="GO" id="GO:0004175">
    <property type="term" value="F:endopeptidase activity"/>
    <property type="evidence" value="ECO:0007669"/>
    <property type="project" value="UniProtKB-ARBA"/>
</dbReference>